<dbReference type="Proteomes" id="UP000032900">
    <property type="component" value="Unassembled WGS sequence"/>
</dbReference>
<sequence>MSKFLKYFLAVIAGSMVSAFFFLMGIVIFVSILASSSSQEVKVADNSILVLDLKGPIVERTSDDPFEQIISELSGQVAPVGLNKILASIKKAKKDDRIKGIYMESGMVMAGYATIEEIRNALIDFRESGKFVHSYAPVYTQSAYYLASAADKIYLNPTGMLDFQGISASYTFYKGTLEKLGIEMQIFKHGEFKSAVEPFILEKLSDAARHQSEVYLNSIWDHVLAKVADSRSLNMEALNQTASQAPVLMEDSLMLASGLIDGFKYKDEVLNELKSLTNTEEKDDLNALNISKYSSVYLPDEKKGLEKNKIAVIYAEGAIDGGSSDGIQSEDLSRTIREARRDSSIKAVVLRINSPGGSGLGSEIIWREVQLTKKIKPVIVSMGDLAASGGYYIACAADSIVAHPTTLTGSIGVFGMIPNTEGLLKKIGVTTDRVKTNQFADFPVLDRPFTADEKQLMQGYIERFYGIFLKRCADGRQTTVEAIDEVGEGRVWSGENALAIDLIDKLGGIDEAIAIAAGMAELENYRLVELPEILTPIEQIMKSMSENASARIGQLFLGEQYQILKTINDLKTAHPVQARMPFDVQLN</sequence>
<dbReference type="AlphaFoldDB" id="A0A0E9LXN7"/>
<evidence type="ECO:0000313" key="11">
    <source>
        <dbReference type="Proteomes" id="UP000032900"/>
    </source>
</evidence>
<evidence type="ECO:0000256" key="6">
    <source>
        <dbReference type="ARBA" id="ARBA00023136"/>
    </source>
</evidence>
<comment type="subcellular location">
    <subcellularLocation>
        <location evidence="1">Membrane</location>
    </subcellularLocation>
</comment>
<dbReference type="NCBIfam" id="TIGR00706">
    <property type="entry name" value="SppA_dom"/>
    <property type="match status" value="1"/>
</dbReference>
<dbReference type="EMBL" id="BAZW01000017">
    <property type="protein sequence ID" value="GAO30063.1"/>
    <property type="molecule type" value="Genomic_DNA"/>
</dbReference>
<feature type="transmembrane region" description="Helical" evidence="8">
    <location>
        <begin position="7"/>
        <end position="34"/>
    </location>
</feature>
<dbReference type="InterPro" id="IPR029045">
    <property type="entry name" value="ClpP/crotonase-like_dom_sf"/>
</dbReference>
<dbReference type="InterPro" id="IPR047217">
    <property type="entry name" value="S49_SppA_67K_type_N"/>
</dbReference>
<evidence type="ECO:0000256" key="5">
    <source>
        <dbReference type="ARBA" id="ARBA00022825"/>
    </source>
</evidence>
<dbReference type="STRING" id="1236989.JCM15548_12309"/>
<dbReference type="CDD" id="cd07023">
    <property type="entry name" value="S49_Sppa_N_C"/>
    <property type="match status" value="1"/>
</dbReference>
<dbReference type="Gene3D" id="3.90.226.10">
    <property type="entry name" value="2-enoyl-CoA Hydratase, Chain A, domain 1"/>
    <property type="match status" value="3"/>
</dbReference>
<dbReference type="GO" id="GO:0006465">
    <property type="term" value="P:signal peptide processing"/>
    <property type="evidence" value="ECO:0007669"/>
    <property type="project" value="InterPro"/>
</dbReference>
<dbReference type="PIRSF" id="PIRSF001217">
    <property type="entry name" value="Protease_4_SppA"/>
    <property type="match status" value="1"/>
</dbReference>
<feature type="active site" description="Nucleophile" evidence="7">
    <location>
        <position position="388"/>
    </location>
</feature>
<dbReference type="InterPro" id="IPR047272">
    <property type="entry name" value="S49_SppA_C"/>
</dbReference>
<evidence type="ECO:0000256" key="7">
    <source>
        <dbReference type="PIRSR" id="PIRSR001217-1"/>
    </source>
</evidence>
<keyword evidence="6 8" id="KW-0472">Membrane</keyword>
<feature type="domain" description="Peptidase S49" evidence="9">
    <location>
        <begin position="372"/>
        <end position="521"/>
    </location>
</feature>
<dbReference type="GO" id="GO:0016020">
    <property type="term" value="C:membrane"/>
    <property type="evidence" value="ECO:0007669"/>
    <property type="project" value="UniProtKB-SubCell"/>
</dbReference>
<keyword evidence="4" id="KW-0378">Hydrolase</keyword>
<dbReference type="InterPro" id="IPR002142">
    <property type="entry name" value="Peptidase_S49"/>
</dbReference>
<feature type="active site" description="Proton donor/acceptor" evidence="7">
    <location>
        <position position="193"/>
    </location>
</feature>
<evidence type="ECO:0000256" key="3">
    <source>
        <dbReference type="ARBA" id="ARBA00022670"/>
    </source>
</evidence>
<dbReference type="OrthoDB" id="9764363at2"/>
<dbReference type="RefSeq" id="WP_062124797.1">
    <property type="nucleotide sequence ID" value="NZ_BAZW01000017.1"/>
</dbReference>
<feature type="domain" description="Peptidase S49" evidence="9">
    <location>
        <begin position="125"/>
        <end position="278"/>
    </location>
</feature>
<evidence type="ECO:0000256" key="8">
    <source>
        <dbReference type="SAM" id="Phobius"/>
    </source>
</evidence>
<dbReference type="GO" id="GO:0008236">
    <property type="term" value="F:serine-type peptidase activity"/>
    <property type="evidence" value="ECO:0007669"/>
    <property type="project" value="UniProtKB-KW"/>
</dbReference>
<dbReference type="CDD" id="cd07018">
    <property type="entry name" value="S49_SppA_67K_type"/>
    <property type="match status" value="1"/>
</dbReference>
<gene>
    <name evidence="10" type="ORF">JCM15548_12309</name>
</gene>
<keyword evidence="5" id="KW-0720">Serine protease</keyword>
<keyword evidence="8" id="KW-1133">Transmembrane helix</keyword>
<evidence type="ECO:0000313" key="10">
    <source>
        <dbReference type="EMBL" id="GAO30063.1"/>
    </source>
</evidence>
<dbReference type="NCBIfam" id="TIGR00705">
    <property type="entry name" value="SppA_67K"/>
    <property type="match status" value="1"/>
</dbReference>
<comment type="caution">
    <text evidence="10">The sequence shown here is derived from an EMBL/GenBank/DDBJ whole genome shotgun (WGS) entry which is preliminary data.</text>
</comment>
<keyword evidence="11" id="KW-1185">Reference proteome</keyword>
<evidence type="ECO:0000256" key="2">
    <source>
        <dbReference type="ARBA" id="ARBA00008683"/>
    </source>
</evidence>
<dbReference type="SUPFAM" id="SSF52096">
    <property type="entry name" value="ClpP/crotonase"/>
    <property type="match status" value="2"/>
</dbReference>
<accession>A0A0E9LXN7</accession>
<proteinExistence type="inferred from homology"/>
<comment type="similarity">
    <text evidence="2">Belongs to the peptidase S49 family.</text>
</comment>
<dbReference type="InterPro" id="IPR004635">
    <property type="entry name" value="Pept_S49_SppA"/>
</dbReference>
<dbReference type="Pfam" id="PF01343">
    <property type="entry name" value="Peptidase_S49"/>
    <property type="match status" value="2"/>
</dbReference>
<keyword evidence="3 10" id="KW-0645">Protease</keyword>
<reference evidence="10 11" key="1">
    <citation type="journal article" date="2015" name="Microbes Environ.">
        <title>Distribution and evolution of nitrogen fixation genes in the phylum bacteroidetes.</title>
        <authorList>
            <person name="Inoue J."/>
            <person name="Oshima K."/>
            <person name="Suda W."/>
            <person name="Sakamoto M."/>
            <person name="Iino T."/>
            <person name="Noda S."/>
            <person name="Hongoh Y."/>
            <person name="Hattori M."/>
            <person name="Ohkuma M."/>
        </authorList>
    </citation>
    <scope>NUCLEOTIDE SEQUENCE [LARGE SCALE GENOMIC DNA]</scope>
    <source>
        <strain evidence="10">JCM 15548</strain>
    </source>
</reference>
<evidence type="ECO:0000256" key="4">
    <source>
        <dbReference type="ARBA" id="ARBA00022801"/>
    </source>
</evidence>
<keyword evidence="8" id="KW-0812">Transmembrane</keyword>
<evidence type="ECO:0000256" key="1">
    <source>
        <dbReference type="ARBA" id="ARBA00004370"/>
    </source>
</evidence>
<dbReference type="InterPro" id="IPR004634">
    <property type="entry name" value="Pept_S49_pIV"/>
</dbReference>
<dbReference type="PANTHER" id="PTHR33209">
    <property type="entry name" value="PROTEASE 4"/>
    <property type="match status" value="1"/>
</dbReference>
<protein>
    <submittedName>
        <fullName evidence="10">Protease IV</fullName>
    </submittedName>
</protein>
<name>A0A0E9LXN7_9BACT</name>
<organism evidence="10 11">
    <name type="scientific">Geofilum rubicundum JCM 15548</name>
    <dbReference type="NCBI Taxonomy" id="1236989"/>
    <lineage>
        <taxon>Bacteria</taxon>
        <taxon>Pseudomonadati</taxon>
        <taxon>Bacteroidota</taxon>
        <taxon>Bacteroidia</taxon>
        <taxon>Marinilabiliales</taxon>
        <taxon>Marinilabiliaceae</taxon>
        <taxon>Geofilum</taxon>
    </lineage>
</organism>
<dbReference type="PANTHER" id="PTHR33209:SF1">
    <property type="entry name" value="PEPTIDASE S49 DOMAIN-CONTAINING PROTEIN"/>
    <property type="match status" value="1"/>
</dbReference>
<evidence type="ECO:0000259" key="9">
    <source>
        <dbReference type="Pfam" id="PF01343"/>
    </source>
</evidence>